<accession>A0A8X6X3M7</accession>
<dbReference type="EMBL" id="BMAV01005339">
    <property type="protein sequence ID" value="GFY46348.1"/>
    <property type="molecule type" value="Genomic_DNA"/>
</dbReference>
<proteinExistence type="predicted"/>
<protein>
    <submittedName>
        <fullName evidence="1">Uncharacterized protein</fullName>
    </submittedName>
</protein>
<name>A0A8X6X3M7_9ARAC</name>
<keyword evidence="2" id="KW-1185">Reference proteome</keyword>
<dbReference type="Proteomes" id="UP000886998">
    <property type="component" value="Unassembled WGS sequence"/>
</dbReference>
<sequence length="97" mass="11101">MCTTITLADAKAVVMSRLLPHSFKKPIITDSNSLRIITSTIVRLKIHHCKDMKIHPDETRSYIQCKCPEINHSYQNISSSAQIDIPAKRIKNPRKEM</sequence>
<organism evidence="1 2">
    <name type="scientific">Trichonephila inaurata madagascariensis</name>
    <dbReference type="NCBI Taxonomy" id="2747483"/>
    <lineage>
        <taxon>Eukaryota</taxon>
        <taxon>Metazoa</taxon>
        <taxon>Ecdysozoa</taxon>
        <taxon>Arthropoda</taxon>
        <taxon>Chelicerata</taxon>
        <taxon>Arachnida</taxon>
        <taxon>Araneae</taxon>
        <taxon>Araneomorphae</taxon>
        <taxon>Entelegynae</taxon>
        <taxon>Araneoidea</taxon>
        <taxon>Nephilidae</taxon>
        <taxon>Trichonephila</taxon>
        <taxon>Trichonephila inaurata</taxon>
    </lineage>
</organism>
<reference evidence="1" key="1">
    <citation type="submission" date="2020-08" db="EMBL/GenBank/DDBJ databases">
        <title>Multicomponent nature underlies the extraordinary mechanical properties of spider dragline silk.</title>
        <authorList>
            <person name="Kono N."/>
            <person name="Nakamura H."/>
            <person name="Mori M."/>
            <person name="Yoshida Y."/>
            <person name="Ohtoshi R."/>
            <person name="Malay A.D."/>
            <person name="Moran D.A.P."/>
            <person name="Tomita M."/>
            <person name="Numata K."/>
            <person name="Arakawa K."/>
        </authorList>
    </citation>
    <scope>NUCLEOTIDE SEQUENCE</scope>
</reference>
<evidence type="ECO:0000313" key="1">
    <source>
        <dbReference type="EMBL" id="GFY46348.1"/>
    </source>
</evidence>
<gene>
    <name evidence="1" type="ORF">TNIN_386631</name>
</gene>
<comment type="caution">
    <text evidence="1">The sequence shown here is derived from an EMBL/GenBank/DDBJ whole genome shotgun (WGS) entry which is preliminary data.</text>
</comment>
<dbReference type="AlphaFoldDB" id="A0A8X6X3M7"/>
<evidence type="ECO:0000313" key="2">
    <source>
        <dbReference type="Proteomes" id="UP000886998"/>
    </source>
</evidence>